<evidence type="ECO:0000313" key="1">
    <source>
        <dbReference type="EMBL" id="QGH35729.1"/>
    </source>
</evidence>
<gene>
    <name evidence="1" type="ORF">GI584_17480</name>
</gene>
<dbReference type="EMBL" id="CP045915">
    <property type="protein sequence ID" value="QGH35729.1"/>
    <property type="molecule type" value="Genomic_DNA"/>
</dbReference>
<dbReference type="KEGG" id="grc:GI584_17480"/>
<sequence length="94" mass="10831">MIYDHPLLQAKFQPEKLEALLSLHGFSFPPIHPIVVFTHPNANLNFKHPDMIPAQQLPLRLSEILHKNHIHTNFQDLLSTSSAFLSTFGIYYQL</sequence>
<protein>
    <submittedName>
        <fullName evidence="1">Uncharacterized protein</fullName>
    </submittedName>
</protein>
<dbReference type="Proteomes" id="UP000339690">
    <property type="component" value="Chromosome"/>
</dbReference>
<dbReference type="AlphaFoldDB" id="A0A5Q2TL85"/>
<name>A0A5Q2TL85_9BACI</name>
<accession>A0A5Q2TL85</accession>
<reference evidence="1 2" key="1">
    <citation type="submission" date="2019-11" db="EMBL/GenBank/DDBJ databases">
        <title>Gracilibacillus salitolerans sp. nov., a moderate halophile isolated from a saline soil in northwest China.</title>
        <authorList>
            <person name="Gan L."/>
        </authorList>
    </citation>
    <scope>NUCLEOTIDE SEQUENCE [LARGE SCALE GENOMIC DNA]</scope>
    <source>
        <strain evidence="1 2">SCU50</strain>
    </source>
</reference>
<proteinExistence type="predicted"/>
<keyword evidence="2" id="KW-1185">Reference proteome</keyword>
<dbReference type="RefSeq" id="WP_153792017.1">
    <property type="nucleotide sequence ID" value="NZ_CP045915.1"/>
</dbReference>
<evidence type="ECO:0000313" key="2">
    <source>
        <dbReference type="Proteomes" id="UP000339690"/>
    </source>
</evidence>
<organism evidence="1 2">
    <name type="scientific">Gracilibacillus salitolerans</name>
    <dbReference type="NCBI Taxonomy" id="2663022"/>
    <lineage>
        <taxon>Bacteria</taxon>
        <taxon>Bacillati</taxon>
        <taxon>Bacillota</taxon>
        <taxon>Bacilli</taxon>
        <taxon>Bacillales</taxon>
        <taxon>Bacillaceae</taxon>
        <taxon>Gracilibacillus</taxon>
    </lineage>
</organism>